<proteinExistence type="predicted"/>
<dbReference type="PROSITE" id="PS50977">
    <property type="entry name" value="HTH_TETR_2"/>
    <property type="match status" value="1"/>
</dbReference>
<sequence>MEILINTKEKIVNLGLELIQTRGINGFSFADIAKVIDIKKASIHYYFPSKTDLIEAVLEKYSTNFFEALEQSTASTLKAKLEYYTSLYRMNLIEGRICLCSDLAMDTYNLNDSINNKVGDFFQKNISWLEKQFTEYKSSQRASEFFAGIQGAQLISRNQKRIDYFDEVITKSIDDLLLSVEK</sequence>
<evidence type="ECO:0000256" key="2">
    <source>
        <dbReference type="ARBA" id="ARBA00023125"/>
    </source>
</evidence>
<accession>A0A084ABL3</accession>
<evidence type="ECO:0000313" key="7">
    <source>
        <dbReference type="Proteomes" id="UP000028401"/>
    </source>
</evidence>
<dbReference type="Pfam" id="PF00440">
    <property type="entry name" value="TetR_N"/>
    <property type="match status" value="1"/>
</dbReference>
<organism evidence="6 7">
    <name type="scientific">Lactococcus cremoris subsp. cremoris GE214</name>
    <dbReference type="NCBI Taxonomy" id="1415168"/>
    <lineage>
        <taxon>Bacteria</taxon>
        <taxon>Bacillati</taxon>
        <taxon>Bacillota</taxon>
        <taxon>Bacilli</taxon>
        <taxon>Lactobacillales</taxon>
        <taxon>Streptococcaceae</taxon>
        <taxon>Lactococcus</taxon>
        <taxon>Lactococcus cremoris subsp. cremoris</taxon>
    </lineage>
</organism>
<dbReference type="EMBL" id="AZSI01000024">
    <property type="protein sequence ID" value="KEY62692.1"/>
    <property type="molecule type" value="Genomic_DNA"/>
</dbReference>
<keyword evidence="3" id="KW-0804">Transcription</keyword>
<evidence type="ECO:0000313" key="6">
    <source>
        <dbReference type="EMBL" id="KEY62692.1"/>
    </source>
</evidence>
<evidence type="ECO:0000256" key="3">
    <source>
        <dbReference type="ARBA" id="ARBA00023163"/>
    </source>
</evidence>
<dbReference type="PATRIC" id="fig|1415168.3.peg.1151"/>
<dbReference type="AlphaFoldDB" id="A0A084ABL3"/>
<reference evidence="6 7" key="1">
    <citation type="submission" date="2014-06" db="EMBL/GenBank/DDBJ databases">
        <title>Draft genome sequence of the putrescine producing strain Lactococcus lactis subsp cremoris GE214.</title>
        <authorList>
            <person name="Ladero V."/>
            <person name="Linares D.M."/>
            <person name="del Rio B."/>
            <person name="Mayo B."/>
            <person name="Martin M.C."/>
            <person name="Fernandez M."/>
            <person name="Alvarez M.A."/>
        </authorList>
    </citation>
    <scope>NUCLEOTIDE SEQUENCE [LARGE SCALE GENOMIC DNA]</scope>
    <source>
        <strain evidence="6 7">GE214</strain>
    </source>
</reference>
<dbReference type="PRINTS" id="PR00455">
    <property type="entry name" value="HTHTETR"/>
</dbReference>
<protein>
    <submittedName>
        <fullName evidence="6">Putative HTH-type transcriptional regulator</fullName>
    </submittedName>
</protein>
<dbReference type="PANTHER" id="PTHR47506">
    <property type="entry name" value="TRANSCRIPTIONAL REGULATORY PROTEIN"/>
    <property type="match status" value="1"/>
</dbReference>
<dbReference type="RefSeq" id="WP_235182425.1">
    <property type="nucleotide sequence ID" value="NZ_AZSI01000024.1"/>
</dbReference>
<dbReference type="InterPro" id="IPR036271">
    <property type="entry name" value="Tet_transcr_reg_TetR-rel_C_sf"/>
</dbReference>
<gene>
    <name evidence="6" type="ORF">U725_01084</name>
</gene>
<evidence type="ECO:0000256" key="4">
    <source>
        <dbReference type="PROSITE-ProRule" id="PRU00335"/>
    </source>
</evidence>
<dbReference type="SUPFAM" id="SSF48498">
    <property type="entry name" value="Tetracyclin repressor-like, C-terminal domain"/>
    <property type="match status" value="1"/>
</dbReference>
<keyword evidence="1" id="KW-0805">Transcription regulation</keyword>
<dbReference type="SUPFAM" id="SSF46689">
    <property type="entry name" value="Homeodomain-like"/>
    <property type="match status" value="1"/>
</dbReference>
<keyword evidence="2 4" id="KW-0238">DNA-binding</keyword>
<name>A0A084ABL3_LACLC</name>
<dbReference type="InterPro" id="IPR001647">
    <property type="entry name" value="HTH_TetR"/>
</dbReference>
<dbReference type="PANTHER" id="PTHR47506:SF6">
    <property type="entry name" value="HTH-TYPE TRANSCRIPTIONAL REPRESSOR NEMR"/>
    <property type="match status" value="1"/>
</dbReference>
<dbReference type="Gene3D" id="1.10.357.10">
    <property type="entry name" value="Tetracycline Repressor, domain 2"/>
    <property type="match status" value="1"/>
</dbReference>
<evidence type="ECO:0000259" key="5">
    <source>
        <dbReference type="PROSITE" id="PS50977"/>
    </source>
</evidence>
<feature type="DNA-binding region" description="H-T-H motif" evidence="4">
    <location>
        <begin position="28"/>
        <end position="47"/>
    </location>
</feature>
<dbReference type="Proteomes" id="UP000028401">
    <property type="component" value="Unassembled WGS sequence"/>
</dbReference>
<evidence type="ECO:0000256" key="1">
    <source>
        <dbReference type="ARBA" id="ARBA00023015"/>
    </source>
</evidence>
<comment type="caution">
    <text evidence="6">The sequence shown here is derived from an EMBL/GenBank/DDBJ whole genome shotgun (WGS) entry which is preliminary data.</text>
</comment>
<feature type="domain" description="HTH tetR-type" evidence="5">
    <location>
        <begin position="5"/>
        <end position="65"/>
    </location>
</feature>
<dbReference type="GO" id="GO:0003677">
    <property type="term" value="F:DNA binding"/>
    <property type="evidence" value="ECO:0007669"/>
    <property type="project" value="UniProtKB-UniRule"/>
</dbReference>
<dbReference type="InterPro" id="IPR009057">
    <property type="entry name" value="Homeodomain-like_sf"/>
</dbReference>